<evidence type="ECO:0000256" key="5">
    <source>
        <dbReference type="HAMAP-Rule" id="MF_00948"/>
    </source>
</evidence>
<dbReference type="SMART" id="SM00739">
    <property type="entry name" value="KOW"/>
    <property type="match status" value="1"/>
</dbReference>
<dbReference type="InterPro" id="IPR047050">
    <property type="entry name" value="NGN"/>
</dbReference>
<dbReference type="GO" id="GO:0006353">
    <property type="term" value="P:DNA-templated transcription termination"/>
    <property type="evidence" value="ECO:0007669"/>
    <property type="project" value="UniProtKB-UniRule"/>
</dbReference>
<dbReference type="STRING" id="880071.Fleli_2106"/>
<name>I4AKK4_BERLS</name>
<dbReference type="NCBIfam" id="TIGR00922">
    <property type="entry name" value="nusG"/>
    <property type="match status" value="1"/>
</dbReference>
<evidence type="ECO:0000256" key="4">
    <source>
        <dbReference type="ARBA" id="ARBA00023163"/>
    </source>
</evidence>
<dbReference type="KEGG" id="fli:Fleli_2106"/>
<dbReference type="CDD" id="cd09891">
    <property type="entry name" value="NGN_Bact_1"/>
    <property type="match status" value="1"/>
</dbReference>
<dbReference type="GO" id="GO:0005829">
    <property type="term" value="C:cytosol"/>
    <property type="evidence" value="ECO:0007669"/>
    <property type="project" value="UniProtKB-ARBA"/>
</dbReference>
<dbReference type="Proteomes" id="UP000006054">
    <property type="component" value="Chromosome"/>
</dbReference>
<dbReference type="GO" id="GO:0006354">
    <property type="term" value="P:DNA-templated transcription elongation"/>
    <property type="evidence" value="ECO:0007669"/>
    <property type="project" value="UniProtKB-UniRule"/>
</dbReference>
<dbReference type="InterPro" id="IPR015869">
    <property type="entry name" value="Transcrpt_antiterm_NusG_bac_CS"/>
</dbReference>
<dbReference type="HOGENOM" id="CLU_067287_1_0_10"/>
<comment type="function">
    <text evidence="5 7">Participates in transcription elongation, termination and antitermination.</text>
</comment>
<dbReference type="eggNOG" id="COG0250">
    <property type="taxonomic scope" value="Bacteria"/>
</dbReference>
<keyword evidence="2 5" id="KW-0889">Transcription antitermination</keyword>
<reference evidence="11" key="1">
    <citation type="submission" date="2012-06" db="EMBL/GenBank/DDBJ databases">
        <title>The complete genome of Flexibacter litoralis DSM 6794.</title>
        <authorList>
            <person name="Lucas S."/>
            <person name="Copeland A."/>
            <person name="Lapidus A."/>
            <person name="Glavina del Rio T."/>
            <person name="Dalin E."/>
            <person name="Tice H."/>
            <person name="Bruce D."/>
            <person name="Goodwin L."/>
            <person name="Pitluck S."/>
            <person name="Peters L."/>
            <person name="Ovchinnikova G."/>
            <person name="Lu M."/>
            <person name="Kyrpides N."/>
            <person name="Mavromatis K."/>
            <person name="Ivanova N."/>
            <person name="Brettin T."/>
            <person name="Detter J.C."/>
            <person name="Han C."/>
            <person name="Larimer F."/>
            <person name="Land M."/>
            <person name="Hauser L."/>
            <person name="Markowitz V."/>
            <person name="Cheng J.-F."/>
            <person name="Hugenholtz P."/>
            <person name="Woyke T."/>
            <person name="Wu D."/>
            <person name="Spring S."/>
            <person name="Lang E."/>
            <person name="Kopitz M."/>
            <person name="Brambilla E."/>
            <person name="Klenk H.-P."/>
            <person name="Eisen J.A."/>
        </authorList>
    </citation>
    <scope>NUCLEOTIDE SEQUENCE [LARGE SCALE GENOMIC DNA]</scope>
    <source>
        <strain evidence="11">ATCC 23117 / DSM 6794 / NBRC 15988 / NCIMB 1366 / Sio-4</strain>
    </source>
</reference>
<dbReference type="FunFam" id="2.30.30.30:FF:000002">
    <property type="entry name" value="Transcription termination/antitermination factor NusG"/>
    <property type="match status" value="1"/>
</dbReference>
<accession>I4AKK4</accession>
<dbReference type="Gene3D" id="3.30.70.940">
    <property type="entry name" value="NusG, N-terminal domain"/>
    <property type="match status" value="1"/>
</dbReference>
<proteinExistence type="inferred from homology"/>
<dbReference type="PANTHER" id="PTHR30265:SF2">
    <property type="entry name" value="TRANSCRIPTION TERMINATION_ANTITERMINATION PROTEIN NUSG"/>
    <property type="match status" value="1"/>
</dbReference>
<dbReference type="RefSeq" id="WP_014797936.1">
    <property type="nucleotide sequence ID" value="NC_018018.1"/>
</dbReference>
<dbReference type="InterPro" id="IPR008991">
    <property type="entry name" value="Translation_prot_SH3-like_sf"/>
</dbReference>
<dbReference type="HAMAP" id="MF_00948">
    <property type="entry name" value="NusG"/>
    <property type="match status" value="1"/>
</dbReference>
<comment type="similarity">
    <text evidence="5 7">Belongs to the NusG family.</text>
</comment>
<dbReference type="PATRIC" id="fig|880071.3.peg.2095"/>
<dbReference type="PROSITE" id="PS01014">
    <property type="entry name" value="NUSG"/>
    <property type="match status" value="1"/>
</dbReference>
<dbReference type="Pfam" id="PF02357">
    <property type="entry name" value="NusG"/>
    <property type="match status" value="1"/>
</dbReference>
<dbReference type="InterPro" id="IPR005824">
    <property type="entry name" value="KOW"/>
</dbReference>
<dbReference type="InterPro" id="IPR014722">
    <property type="entry name" value="Rib_uL2_dom2"/>
</dbReference>
<dbReference type="AlphaFoldDB" id="I4AKK4"/>
<dbReference type="SUPFAM" id="SSF50104">
    <property type="entry name" value="Translation proteins SH3-like domain"/>
    <property type="match status" value="1"/>
</dbReference>
<dbReference type="GO" id="GO:0032784">
    <property type="term" value="P:regulation of DNA-templated transcription elongation"/>
    <property type="evidence" value="ECO:0007669"/>
    <property type="project" value="InterPro"/>
</dbReference>
<dbReference type="Gene3D" id="2.30.30.30">
    <property type="match status" value="1"/>
</dbReference>
<dbReference type="InterPro" id="IPR036735">
    <property type="entry name" value="NGN_dom_sf"/>
</dbReference>
<organism evidence="10 11">
    <name type="scientific">Bernardetia litoralis (strain ATCC 23117 / DSM 6794 / NBRC 15988 / NCIMB 1366 / Fx l1 / Sio-4)</name>
    <name type="common">Flexibacter litoralis</name>
    <dbReference type="NCBI Taxonomy" id="880071"/>
    <lineage>
        <taxon>Bacteria</taxon>
        <taxon>Pseudomonadati</taxon>
        <taxon>Bacteroidota</taxon>
        <taxon>Cytophagia</taxon>
        <taxon>Cytophagales</taxon>
        <taxon>Bernardetiaceae</taxon>
        <taxon>Bernardetia</taxon>
    </lineage>
</organism>
<feature type="domain" description="KOW" evidence="9">
    <location>
        <begin position="138"/>
        <end position="165"/>
    </location>
</feature>
<protein>
    <recommendedName>
        <fullName evidence="5 6">Transcription termination/antitermination protein NusG</fullName>
    </recommendedName>
</protein>
<keyword evidence="4 5" id="KW-0804">Transcription</keyword>
<dbReference type="OrthoDB" id="9809075at2"/>
<keyword evidence="3 5" id="KW-0805">Transcription regulation</keyword>
<evidence type="ECO:0000256" key="6">
    <source>
        <dbReference type="NCBIfam" id="TIGR00922"/>
    </source>
</evidence>
<dbReference type="SUPFAM" id="SSF82679">
    <property type="entry name" value="N-utilization substance G protein NusG, N-terminal domain"/>
    <property type="match status" value="1"/>
</dbReference>
<keyword evidence="1 5" id="KW-0806">Transcription termination</keyword>
<feature type="domain" description="NusG-like N-terminal" evidence="8">
    <location>
        <begin position="3"/>
        <end position="125"/>
    </location>
</feature>
<sequence length="193" mass="21947">MGELKWYILRVVSGKERSVKEYLEKDIVINNLQEYFGQIINPTEKVFQIRKAKDGKTKKVAVERNYLPGYVLVHVDLDSPNSGELIHQLINLPSVIGFLRVDGQPLTDKPLPMRDSEVSRILGKVEAADQDEVRDDTQFMIGESIKVMEGPFAGFSGTIEEHQEDKKKLSVIVKIFGRSTPVELNYSQVQKEE</sequence>
<gene>
    <name evidence="5" type="primary">nusG</name>
    <name evidence="10" type="ordered locus">Fleli_2106</name>
</gene>
<dbReference type="CDD" id="cd06091">
    <property type="entry name" value="KOW_NusG"/>
    <property type="match status" value="1"/>
</dbReference>
<dbReference type="InterPro" id="IPR001062">
    <property type="entry name" value="Transcrpt_antiterm_NusG"/>
</dbReference>
<dbReference type="PANTHER" id="PTHR30265">
    <property type="entry name" value="RHO-INTERACTING TRANSCRIPTION TERMINATION FACTOR NUSG"/>
    <property type="match status" value="1"/>
</dbReference>
<evidence type="ECO:0000256" key="1">
    <source>
        <dbReference type="ARBA" id="ARBA00022472"/>
    </source>
</evidence>
<keyword evidence="11" id="KW-1185">Reference proteome</keyword>
<evidence type="ECO:0000256" key="7">
    <source>
        <dbReference type="RuleBase" id="RU000538"/>
    </source>
</evidence>
<dbReference type="PRINTS" id="PR00338">
    <property type="entry name" value="NUSGTNSCPFCT"/>
</dbReference>
<evidence type="ECO:0000313" key="10">
    <source>
        <dbReference type="EMBL" id="AFM04489.1"/>
    </source>
</evidence>
<evidence type="ECO:0000256" key="3">
    <source>
        <dbReference type="ARBA" id="ARBA00023015"/>
    </source>
</evidence>
<evidence type="ECO:0000259" key="9">
    <source>
        <dbReference type="SMART" id="SM00739"/>
    </source>
</evidence>
<dbReference type="InterPro" id="IPR043425">
    <property type="entry name" value="NusG-like"/>
</dbReference>
<dbReference type="EMBL" id="CP003345">
    <property type="protein sequence ID" value="AFM04489.1"/>
    <property type="molecule type" value="Genomic_DNA"/>
</dbReference>
<evidence type="ECO:0000313" key="11">
    <source>
        <dbReference type="Proteomes" id="UP000006054"/>
    </source>
</evidence>
<evidence type="ECO:0000259" key="8">
    <source>
        <dbReference type="SMART" id="SM00738"/>
    </source>
</evidence>
<dbReference type="InterPro" id="IPR006645">
    <property type="entry name" value="NGN-like_dom"/>
</dbReference>
<dbReference type="GO" id="GO:0031564">
    <property type="term" value="P:transcription antitermination"/>
    <property type="evidence" value="ECO:0007669"/>
    <property type="project" value="UniProtKB-UniRule"/>
</dbReference>
<dbReference type="SMART" id="SM00738">
    <property type="entry name" value="NGN"/>
    <property type="match status" value="1"/>
</dbReference>
<evidence type="ECO:0000256" key="2">
    <source>
        <dbReference type="ARBA" id="ARBA00022814"/>
    </source>
</evidence>